<evidence type="ECO:0000256" key="5">
    <source>
        <dbReference type="SAM" id="Phobius"/>
    </source>
</evidence>
<gene>
    <name evidence="6" type="ORF">GQ43DRAFT_481036</name>
</gene>
<sequence length="306" mass="33472">MGFLNSVVTSIAPIFIATSPITSYADQIYSIHRTRSSAGFSLDIPLIMLVSSILKVFYYPGTHYALSLLVQALLMICMHTLLLHIALRHRAIPPSTHAPFASLQPSSSRRPYNFWQWPSPKPYWSFLALFFSTLLVLHIVLSPTTLFPAYTSLLGTLALSIEAVLPLPQLWTNYTRRNCRGFRVSVIFNWVLGDVFKMWFFFASGSGEGGVPWAFKACGVFQACCDAGLAGQWWWYGDGVEGVENVKGKHSPPVSVGGVGDGGVGFTVDAEIDAYDPFAGSRAVVGGGGEKGVGIDIPLQEWEKRG</sequence>
<evidence type="ECO:0000256" key="2">
    <source>
        <dbReference type="ARBA" id="ARBA00022692"/>
    </source>
</evidence>
<dbReference type="PANTHER" id="PTHR14856">
    <property type="entry name" value="PQ-LOOP REPEAT-CONTAINING PROTEIN 1-LIKE PROTEIN"/>
    <property type="match status" value="1"/>
</dbReference>
<dbReference type="Proteomes" id="UP000799536">
    <property type="component" value="Unassembled WGS sequence"/>
</dbReference>
<evidence type="ECO:0000313" key="7">
    <source>
        <dbReference type="Proteomes" id="UP000799536"/>
    </source>
</evidence>
<dbReference type="GO" id="GO:0005768">
    <property type="term" value="C:endosome"/>
    <property type="evidence" value="ECO:0007669"/>
    <property type="project" value="TreeGrafter"/>
</dbReference>
<proteinExistence type="predicted"/>
<dbReference type="GO" id="GO:0005802">
    <property type="term" value="C:trans-Golgi network"/>
    <property type="evidence" value="ECO:0007669"/>
    <property type="project" value="TreeGrafter"/>
</dbReference>
<evidence type="ECO:0000256" key="3">
    <source>
        <dbReference type="ARBA" id="ARBA00022989"/>
    </source>
</evidence>
<dbReference type="GO" id="GO:0005829">
    <property type="term" value="C:cytosol"/>
    <property type="evidence" value="ECO:0007669"/>
    <property type="project" value="GOC"/>
</dbReference>
<dbReference type="GO" id="GO:0016020">
    <property type="term" value="C:membrane"/>
    <property type="evidence" value="ECO:0007669"/>
    <property type="project" value="UniProtKB-SubCell"/>
</dbReference>
<feature type="transmembrane region" description="Helical" evidence="5">
    <location>
        <begin position="6"/>
        <end position="25"/>
    </location>
</feature>
<evidence type="ECO:0000256" key="1">
    <source>
        <dbReference type="ARBA" id="ARBA00004141"/>
    </source>
</evidence>
<reference evidence="6" key="1">
    <citation type="journal article" date="2020" name="Stud. Mycol.">
        <title>101 Dothideomycetes genomes: a test case for predicting lifestyles and emergence of pathogens.</title>
        <authorList>
            <person name="Haridas S."/>
            <person name="Albert R."/>
            <person name="Binder M."/>
            <person name="Bloem J."/>
            <person name="Labutti K."/>
            <person name="Salamov A."/>
            <person name="Andreopoulos B."/>
            <person name="Baker S."/>
            <person name="Barry K."/>
            <person name="Bills G."/>
            <person name="Bluhm B."/>
            <person name="Cannon C."/>
            <person name="Castanera R."/>
            <person name="Culley D."/>
            <person name="Daum C."/>
            <person name="Ezra D."/>
            <person name="Gonzalez J."/>
            <person name="Henrissat B."/>
            <person name="Kuo A."/>
            <person name="Liang C."/>
            <person name="Lipzen A."/>
            <person name="Lutzoni F."/>
            <person name="Magnuson J."/>
            <person name="Mondo S."/>
            <person name="Nolan M."/>
            <person name="Ohm R."/>
            <person name="Pangilinan J."/>
            <person name="Park H.-J."/>
            <person name="Ramirez L."/>
            <person name="Alfaro M."/>
            <person name="Sun H."/>
            <person name="Tritt A."/>
            <person name="Yoshinaga Y."/>
            <person name="Zwiers L.-H."/>
            <person name="Turgeon B."/>
            <person name="Goodwin S."/>
            <person name="Spatafora J."/>
            <person name="Crous P."/>
            <person name="Grigoriev I."/>
        </authorList>
    </citation>
    <scope>NUCLEOTIDE SEQUENCE</scope>
    <source>
        <strain evidence="6">ATCC 74209</strain>
    </source>
</reference>
<protein>
    <recommendedName>
        <fullName evidence="8">PQ loop repeat protein</fullName>
    </recommendedName>
</protein>
<keyword evidence="2 5" id="KW-0812">Transmembrane</keyword>
<comment type="subcellular location">
    <subcellularLocation>
        <location evidence="1">Membrane</location>
        <topology evidence="1">Multi-pass membrane protein</topology>
    </subcellularLocation>
</comment>
<dbReference type="OrthoDB" id="292213at2759"/>
<feature type="transmembrane region" description="Helical" evidence="5">
    <location>
        <begin position="64"/>
        <end position="87"/>
    </location>
</feature>
<keyword evidence="3 5" id="KW-1133">Transmembrane helix</keyword>
<dbReference type="Gene3D" id="1.20.1280.290">
    <property type="match status" value="2"/>
</dbReference>
<feature type="transmembrane region" description="Helical" evidence="5">
    <location>
        <begin position="123"/>
        <end position="141"/>
    </location>
</feature>
<dbReference type="GO" id="GO:0045332">
    <property type="term" value="P:phospholipid translocation"/>
    <property type="evidence" value="ECO:0007669"/>
    <property type="project" value="TreeGrafter"/>
</dbReference>
<feature type="transmembrane region" description="Helical" evidence="5">
    <location>
        <begin position="37"/>
        <end position="58"/>
    </location>
</feature>
<keyword evidence="7" id="KW-1185">Reference proteome</keyword>
<dbReference type="InterPro" id="IPR006603">
    <property type="entry name" value="PQ-loop_rpt"/>
</dbReference>
<name>A0A9P4JMK8_9PLEO</name>
<accession>A0A9P4JMK8</accession>
<organism evidence="6 7">
    <name type="scientific">Delitschia confertaspora ATCC 74209</name>
    <dbReference type="NCBI Taxonomy" id="1513339"/>
    <lineage>
        <taxon>Eukaryota</taxon>
        <taxon>Fungi</taxon>
        <taxon>Dikarya</taxon>
        <taxon>Ascomycota</taxon>
        <taxon>Pezizomycotina</taxon>
        <taxon>Dothideomycetes</taxon>
        <taxon>Pleosporomycetidae</taxon>
        <taxon>Pleosporales</taxon>
        <taxon>Delitschiaceae</taxon>
        <taxon>Delitschia</taxon>
    </lineage>
</organism>
<evidence type="ECO:0008006" key="8">
    <source>
        <dbReference type="Google" id="ProtNLM"/>
    </source>
</evidence>
<dbReference type="AlphaFoldDB" id="A0A9P4JMK8"/>
<dbReference type="SMART" id="SM00679">
    <property type="entry name" value="CTNS"/>
    <property type="match status" value="2"/>
</dbReference>
<dbReference type="GO" id="GO:0042147">
    <property type="term" value="P:retrograde transport, endosome to Golgi"/>
    <property type="evidence" value="ECO:0007669"/>
    <property type="project" value="TreeGrafter"/>
</dbReference>
<keyword evidence="4 5" id="KW-0472">Membrane</keyword>
<dbReference type="InterPro" id="IPR052241">
    <property type="entry name" value="SLC66/Scramblase_ANY1"/>
</dbReference>
<dbReference type="EMBL" id="ML993993">
    <property type="protein sequence ID" value="KAF2201029.1"/>
    <property type="molecule type" value="Genomic_DNA"/>
</dbReference>
<evidence type="ECO:0000313" key="6">
    <source>
        <dbReference type="EMBL" id="KAF2201029.1"/>
    </source>
</evidence>
<evidence type="ECO:0000256" key="4">
    <source>
        <dbReference type="ARBA" id="ARBA00023136"/>
    </source>
</evidence>
<dbReference type="PANTHER" id="PTHR14856:SF9">
    <property type="entry name" value="PQ-LOOP REPEAT-CONTAINING PROTEIN 1"/>
    <property type="match status" value="1"/>
</dbReference>
<dbReference type="Pfam" id="PF04193">
    <property type="entry name" value="PQ-loop"/>
    <property type="match status" value="2"/>
</dbReference>
<comment type="caution">
    <text evidence="6">The sequence shown here is derived from an EMBL/GenBank/DDBJ whole genome shotgun (WGS) entry which is preliminary data.</text>
</comment>